<comment type="caution">
    <text evidence="7">The sequence shown here is derived from an EMBL/GenBank/DDBJ whole genome shotgun (WGS) entry which is preliminary data.</text>
</comment>
<dbReference type="Proteomes" id="UP001259347">
    <property type="component" value="Unassembled WGS sequence"/>
</dbReference>
<comment type="similarity">
    <text evidence="1">Belongs to the carbohydrate kinase PfkB family.</text>
</comment>
<dbReference type="EMBL" id="JAVDUM010000007">
    <property type="protein sequence ID" value="MDR6867344.1"/>
    <property type="molecule type" value="Genomic_DNA"/>
</dbReference>
<dbReference type="InterPro" id="IPR029056">
    <property type="entry name" value="Ribokinase-like"/>
</dbReference>
<dbReference type="InterPro" id="IPR011611">
    <property type="entry name" value="PfkB_dom"/>
</dbReference>
<dbReference type="SUPFAM" id="SSF53613">
    <property type="entry name" value="Ribokinase-like"/>
    <property type="match status" value="1"/>
</dbReference>
<evidence type="ECO:0000259" key="6">
    <source>
        <dbReference type="Pfam" id="PF00294"/>
    </source>
</evidence>
<proteinExistence type="inferred from homology"/>
<name>A0ABU1SCL9_9MICO</name>
<accession>A0ABU1SCL9</accession>
<keyword evidence="3" id="KW-0547">Nucleotide-binding</keyword>
<keyword evidence="5" id="KW-0067">ATP-binding</keyword>
<evidence type="ECO:0000313" key="8">
    <source>
        <dbReference type="Proteomes" id="UP001259347"/>
    </source>
</evidence>
<keyword evidence="4" id="KW-0418">Kinase</keyword>
<evidence type="ECO:0000256" key="3">
    <source>
        <dbReference type="ARBA" id="ARBA00022741"/>
    </source>
</evidence>
<feature type="domain" description="Carbohydrate kinase PfkB" evidence="6">
    <location>
        <begin position="6"/>
        <end position="305"/>
    </location>
</feature>
<evidence type="ECO:0000256" key="4">
    <source>
        <dbReference type="ARBA" id="ARBA00022777"/>
    </source>
</evidence>
<evidence type="ECO:0000256" key="5">
    <source>
        <dbReference type="ARBA" id="ARBA00022840"/>
    </source>
</evidence>
<dbReference type="CDD" id="cd01166">
    <property type="entry name" value="KdgK"/>
    <property type="match status" value="1"/>
</dbReference>
<evidence type="ECO:0000256" key="1">
    <source>
        <dbReference type="ARBA" id="ARBA00010688"/>
    </source>
</evidence>
<organism evidence="7 8">
    <name type="scientific">Microbacterium resistens</name>
    <dbReference type="NCBI Taxonomy" id="156977"/>
    <lineage>
        <taxon>Bacteria</taxon>
        <taxon>Bacillati</taxon>
        <taxon>Actinomycetota</taxon>
        <taxon>Actinomycetes</taxon>
        <taxon>Micrococcales</taxon>
        <taxon>Microbacteriaceae</taxon>
        <taxon>Microbacterium</taxon>
    </lineage>
</organism>
<reference evidence="7 8" key="1">
    <citation type="submission" date="2023-07" db="EMBL/GenBank/DDBJ databases">
        <title>Sorghum-associated microbial communities from plants grown in Nebraska, USA.</title>
        <authorList>
            <person name="Schachtman D."/>
        </authorList>
    </citation>
    <scope>NUCLEOTIDE SEQUENCE [LARGE SCALE GENOMIC DNA]</scope>
    <source>
        <strain evidence="7 8">2980</strain>
    </source>
</reference>
<dbReference type="EC" id="2.7.1.45" evidence="7"/>
<dbReference type="RefSeq" id="WP_310020041.1">
    <property type="nucleotide sequence ID" value="NZ_JAVDUM010000007.1"/>
</dbReference>
<sequence>MPDTPLVICFGEGLIALVPTTAGPLENCRSFHRSLAGAEWNVAIALASAGTRAAVVSRVGDDGFGRFLRAELEAHGVDASAVVTDPDAPTGLYVKELEARPDGSIDGLMHYYRRGSAAAALSPESLRTPEAAHLLADAALVHTTGITPALSATARAAQDELFSSPGSSSDPLPGPFRVSFDLNWRPALWRGREEEARTLLSDYMARADIVQCSAADAEDLLGTGDPDRLRAMFPAPRHLVVTRADGAVAFDGDERAEAPAVDAPVVETIGAGDAFAAGFLAGVLAELSLAGCLARAHRLATRALTTTRDHVDGALSVR</sequence>
<dbReference type="PANTHER" id="PTHR43085">
    <property type="entry name" value="HEXOKINASE FAMILY MEMBER"/>
    <property type="match status" value="1"/>
</dbReference>
<evidence type="ECO:0000256" key="2">
    <source>
        <dbReference type="ARBA" id="ARBA00022679"/>
    </source>
</evidence>
<dbReference type="InterPro" id="IPR050306">
    <property type="entry name" value="PfkB_Carbo_kinase"/>
</dbReference>
<protein>
    <submittedName>
        <fullName evidence="7">2-dehydro-3-deoxygluconokinase</fullName>
        <ecNumber evidence="7">2.7.1.45</ecNumber>
    </submittedName>
</protein>
<keyword evidence="8" id="KW-1185">Reference proteome</keyword>
<gene>
    <name evidence="7" type="ORF">J2Y69_001945</name>
</gene>
<keyword evidence="2 7" id="KW-0808">Transferase</keyword>
<dbReference type="Pfam" id="PF00294">
    <property type="entry name" value="PfkB"/>
    <property type="match status" value="1"/>
</dbReference>
<dbReference type="Gene3D" id="3.40.1190.20">
    <property type="match status" value="1"/>
</dbReference>
<dbReference type="PANTHER" id="PTHR43085:SF1">
    <property type="entry name" value="PSEUDOURIDINE KINASE-RELATED"/>
    <property type="match status" value="1"/>
</dbReference>
<dbReference type="GO" id="GO:0008673">
    <property type="term" value="F:2-dehydro-3-deoxygluconokinase activity"/>
    <property type="evidence" value="ECO:0007669"/>
    <property type="project" value="UniProtKB-EC"/>
</dbReference>
<evidence type="ECO:0000313" key="7">
    <source>
        <dbReference type="EMBL" id="MDR6867344.1"/>
    </source>
</evidence>